<dbReference type="OrthoDB" id="6582233at2759"/>
<protein>
    <submittedName>
        <fullName evidence="1">Uncharacterized protein</fullName>
    </submittedName>
</protein>
<dbReference type="EMBL" id="CABPRJ010002367">
    <property type="protein sequence ID" value="VVC43065.1"/>
    <property type="molecule type" value="Genomic_DNA"/>
</dbReference>
<sequence>MDLFYFETLEKKFLKKPTLVNMFSTTLKQDDNGLQASYISLLIAKSGKPHTIGKELILPAMNENYYEFLKATKFSIQLDESTLPDNKALLLAKNLMTDTKRESIYHTLEEYFKEKEIPMCNILSVATDGAPAMVGCHRGFIAYLKKTVPNVLTIHCVIHRQHLVAKNLSECLHKSLHYVISAINKIKNNSLNDRLFGLLCTENDEDFNQLLFHTEVRWLLRGACLDRF</sequence>
<name>A0A5E4NKZ8_9HEMI</name>
<dbReference type="PANTHER" id="PTHR45913:SF22">
    <property type="entry name" value="SCAN BOX DOMAIN-CONTAINING PROTEIN"/>
    <property type="match status" value="1"/>
</dbReference>
<dbReference type="PANTHER" id="PTHR45913">
    <property type="entry name" value="EPM2A-INTERACTING PROTEIN 1"/>
    <property type="match status" value="1"/>
</dbReference>
<accession>A0A5E4NKZ8</accession>
<evidence type="ECO:0000313" key="1">
    <source>
        <dbReference type="EMBL" id="VVC43065.1"/>
    </source>
</evidence>
<dbReference type="AlphaFoldDB" id="A0A5E4NKZ8"/>
<gene>
    <name evidence="1" type="ORF">CINCED_3A015898</name>
</gene>
<proteinExistence type="predicted"/>
<organism evidence="1 2">
    <name type="scientific">Cinara cedri</name>
    <dbReference type="NCBI Taxonomy" id="506608"/>
    <lineage>
        <taxon>Eukaryota</taxon>
        <taxon>Metazoa</taxon>
        <taxon>Ecdysozoa</taxon>
        <taxon>Arthropoda</taxon>
        <taxon>Hexapoda</taxon>
        <taxon>Insecta</taxon>
        <taxon>Pterygota</taxon>
        <taxon>Neoptera</taxon>
        <taxon>Paraneoptera</taxon>
        <taxon>Hemiptera</taxon>
        <taxon>Sternorrhyncha</taxon>
        <taxon>Aphidomorpha</taxon>
        <taxon>Aphidoidea</taxon>
        <taxon>Aphididae</taxon>
        <taxon>Lachninae</taxon>
        <taxon>Cinara</taxon>
    </lineage>
</organism>
<dbReference type="Proteomes" id="UP000325440">
    <property type="component" value="Unassembled WGS sequence"/>
</dbReference>
<keyword evidence="2" id="KW-1185">Reference proteome</keyword>
<reference evidence="1 2" key="1">
    <citation type="submission" date="2019-08" db="EMBL/GenBank/DDBJ databases">
        <authorList>
            <person name="Alioto T."/>
            <person name="Alioto T."/>
            <person name="Gomez Garrido J."/>
        </authorList>
    </citation>
    <scope>NUCLEOTIDE SEQUENCE [LARGE SCALE GENOMIC DNA]</scope>
</reference>
<evidence type="ECO:0000313" key="2">
    <source>
        <dbReference type="Proteomes" id="UP000325440"/>
    </source>
</evidence>